<keyword evidence="1" id="KW-0812">Transmembrane</keyword>
<evidence type="ECO:0000256" key="1">
    <source>
        <dbReference type="SAM" id="Phobius"/>
    </source>
</evidence>
<proteinExistence type="predicted"/>
<sequence>MSQPTQDVSAAILDILIQAGNRKLSKEQSEELSKILKDNFGDEVSVDVTRSGTKILSELRPTLLENIGKMAENFQQQATNAVESLGDEVSKETMLTLWPKLAGAQKFIIVLLALATVVVTGFLAYDTHQNFPKDSMEVLFVSLLPLFGLVVFATWPIKTLAYKSLEIATKVVEKKLEKSGQIVAKTETKTTK</sequence>
<comment type="caution">
    <text evidence="2">The sequence shown here is derived from an EMBL/GenBank/DDBJ whole genome shotgun (WGS) entry which is preliminary data.</text>
</comment>
<protein>
    <submittedName>
        <fullName evidence="2">Uncharacterized protein</fullName>
    </submittedName>
</protein>
<keyword evidence="1" id="KW-0472">Membrane</keyword>
<gene>
    <name evidence="2" type="ORF">CB695_16035</name>
</gene>
<reference evidence="2" key="1">
    <citation type="submission" date="2018-07" db="EMBL/GenBank/DDBJ databases">
        <authorList>
            <person name="Ashton P.M."/>
            <person name="Dallman T."/>
            <person name="Nair S."/>
            <person name="De Pinna E."/>
            <person name="Peters T."/>
            <person name="Grant K."/>
        </authorList>
    </citation>
    <scope>NUCLEOTIDE SEQUENCE</scope>
    <source>
        <strain evidence="2">368335</strain>
    </source>
</reference>
<evidence type="ECO:0000313" key="2">
    <source>
        <dbReference type="EMBL" id="EDH8302981.1"/>
    </source>
</evidence>
<dbReference type="EMBL" id="AAMIYH010000015">
    <property type="protein sequence ID" value="EDH8302981.1"/>
    <property type="molecule type" value="Genomic_DNA"/>
</dbReference>
<dbReference type="AlphaFoldDB" id="A0A635R814"/>
<feature type="transmembrane region" description="Helical" evidence="1">
    <location>
        <begin position="107"/>
        <end position="125"/>
    </location>
</feature>
<keyword evidence="1" id="KW-1133">Transmembrane helix</keyword>
<accession>A0A635R814</accession>
<name>A0A635R814_SALET</name>
<feature type="transmembrane region" description="Helical" evidence="1">
    <location>
        <begin position="137"/>
        <end position="157"/>
    </location>
</feature>
<organism evidence="2">
    <name type="scientific">Salmonella enterica subsp. enterica serovar Chester</name>
    <dbReference type="NCBI Taxonomy" id="149386"/>
    <lineage>
        <taxon>Bacteria</taxon>
        <taxon>Pseudomonadati</taxon>
        <taxon>Pseudomonadota</taxon>
        <taxon>Gammaproteobacteria</taxon>
        <taxon>Enterobacterales</taxon>
        <taxon>Enterobacteriaceae</taxon>
        <taxon>Salmonella</taxon>
    </lineage>
</organism>